<comment type="caution">
    <text evidence="1">The sequence shown here is derived from an EMBL/GenBank/DDBJ whole genome shotgun (WGS) entry which is preliminary data.</text>
</comment>
<dbReference type="Proteomes" id="UP000373301">
    <property type="component" value="Unassembled WGS sequence"/>
</dbReference>
<proteinExistence type="predicted"/>
<reference evidence="1 2" key="1">
    <citation type="submission" date="2019-05" db="EMBL/GenBank/DDBJ databases">
        <authorList>
            <consortium name="Pathogen Informatics"/>
        </authorList>
    </citation>
    <scope>NUCLEOTIDE SEQUENCE [LARGE SCALE GENOMIC DNA]</scope>
    <source>
        <strain evidence="1 2">NCTC7982</strain>
    </source>
</reference>
<sequence length="49" mass="5952">MLVYEFIKQKILCYQLTRLLRIGTVMTTGLSYSLDNWKKWRGIEIWNLD</sequence>
<name>A0A9X9QRZ7_STRDY</name>
<evidence type="ECO:0000313" key="1">
    <source>
        <dbReference type="EMBL" id="VTS87737.1"/>
    </source>
</evidence>
<accession>A0A9X9QRZ7</accession>
<protein>
    <submittedName>
        <fullName evidence="1">Uncharacterized protein</fullName>
    </submittedName>
</protein>
<evidence type="ECO:0000313" key="2">
    <source>
        <dbReference type="Proteomes" id="UP000373301"/>
    </source>
</evidence>
<dbReference type="EMBL" id="CABEIM010000003">
    <property type="protein sequence ID" value="VTS87737.1"/>
    <property type="molecule type" value="Genomic_DNA"/>
</dbReference>
<dbReference type="AlphaFoldDB" id="A0A9X9QRZ7"/>
<gene>
    <name evidence="1" type="ORF">NCTC7982_02219</name>
</gene>
<organism evidence="1 2">
    <name type="scientific">Streptococcus dysgalactiae</name>
    <dbReference type="NCBI Taxonomy" id="1334"/>
    <lineage>
        <taxon>Bacteria</taxon>
        <taxon>Bacillati</taxon>
        <taxon>Bacillota</taxon>
        <taxon>Bacilli</taxon>
        <taxon>Lactobacillales</taxon>
        <taxon>Streptococcaceae</taxon>
        <taxon>Streptococcus</taxon>
    </lineage>
</organism>